<keyword evidence="3" id="KW-1185">Reference proteome</keyword>
<organism evidence="2 3">
    <name type="scientific">Stylosanthes scabra</name>
    <dbReference type="NCBI Taxonomy" id="79078"/>
    <lineage>
        <taxon>Eukaryota</taxon>
        <taxon>Viridiplantae</taxon>
        <taxon>Streptophyta</taxon>
        <taxon>Embryophyta</taxon>
        <taxon>Tracheophyta</taxon>
        <taxon>Spermatophyta</taxon>
        <taxon>Magnoliopsida</taxon>
        <taxon>eudicotyledons</taxon>
        <taxon>Gunneridae</taxon>
        <taxon>Pentapetalae</taxon>
        <taxon>rosids</taxon>
        <taxon>fabids</taxon>
        <taxon>Fabales</taxon>
        <taxon>Fabaceae</taxon>
        <taxon>Papilionoideae</taxon>
        <taxon>50 kb inversion clade</taxon>
        <taxon>dalbergioids sensu lato</taxon>
        <taxon>Dalbergieae</taxon>
        <taxon>Pterocarpus clade</taxon>
        <taxon>Stylosanthes</taxon>
    </lineage>
</organism>
<evidence type="ECO:0000313" key="2">
    <source>
        <dbReference type="EMBL" id="MED6173786.1"/>
    </source>
</evidence>
<comment type="caution">
    <text evidence="2">The sequence shown here is derived from an EMBL/GenBank/DDBJ whole genome shotgun (WGS) entry which is preliminary data.</text>
</comment>
<name>A0ABU6VN99_9FABA</name>
<sequence>MKNCSSSSEGEKGREPTNLTAETTAGTTNLRPHNGVGEGTTTLLAPGRVLVREGVGGNERDVRGGDGCGDNDFEMQE</sequence>
<gene>
    <name evidence="2" type="ORF">PIB30_062882</name>
</gene>
<accession>A0ABU6VN99</accession>
<feature type="compositionally biased region" description="Low complexity" evidence="1">
    <location>
        <begin position="17"/>
        <end position="30"/>
    </location>
</feature>
<evidence type="ECO:0000313" key="3">
    <source>
        <dbReference type="Proteomes" id="UP001341840"/>
    </source>
</evidence>
<feature type="region of interest" description="Disordered" evidence="1">
    <location>
        <begin position="1"/>
        <end position="77"/>
    </location>
</feature>
<dbReference type="EMBL" id="JASCZI010151625">
    <property type="protein sequence ID" value="MED6173786.1"/>
    <property type="molecule type" value="Genomic_DNA"/>
</dbReference>
<reference evidence="2 3" key="1">
    <citation type="journal article" date="2023" name="Plants (Basel)">
        <title>Bridging the Gap: Combining Genomics and Transcriptomics Approaches to Understand Stylosanthes scabra, an Orphan Legume from the Brazilian Caatinga.</title>
        <authorList>
            <person name="Ferreira-Neto J.R.C."/>
            <person name="da Silva M.D."/>
            <person name="Binneck E."/>
            <person name="de Melo N.F."/>
            <person name="da Silva R.H."/>
            <person name="de Melo A.L.T.M."/>
            <person name="Pandolfi V."/>
            <person name="Bustamante F.O."/>
            <person name="Brasileiro-Vidal A.C."/>
            <person name="Benko-Iseppon A.M."/>
        </authorList>
    </citation>
    <scope>NUCLEOTIDE SEQUENCE [LARGE SCALE GENOMIC DNA]</scope>
    <source>
        <tissue evidence="2">Leaves</tissue>
    </source>
</reference>
<proteinExistence type="predicted"/>
<feature type="non-terminal residue" evidence="2">
    <location>
        <position position="77"/>
    </location>
</feature>
<evidence type="ECO:0000256" key="1">
    <source>
        <dbReference type="SAM" id="MobiDB-lite"/>
    </source>
</evidence>
<dbReference type="Proteomes" id="UP001341840">
    <property type="component" value="Unassembled WGS sequence"/>
</dbReference>
<protein>
    <submittedName>
        <fullName evidence="2">Uncharacterized protein</fullName>
    </submittedName>
</protein>